<feature type="transmembrane region" description="Helical" evidence="7">
    <location>
        <begin position="134"/>
        <end position="156"/>
    </location>
</feature>
<evidence type="ECO:0000256" key="5">
    <source>
        <dbReference type="ARBA" id="ARBA00022989"/>
    </source>
</evidence>
<name>A0A2P8G156_9BACL</name>
<feature type="transmembrane region" description="Helical" evidence="7">
    <location>
        <begin position="40"/>
        <end position="62"/>
    </location>
</feature>
<dbReference type="PANTHER" id="PTHR23504">
    <property type="entry name" value="MAJOR FACILITATOR SUPERFAMILY DOMAIN-CONTAINING PROTEIN 10"/>
    <property type="match status" value="1"/>
</dbReference>
<comment type="subcellular location">
    <subcellularLocation>
        <location evidence="1">Cell membrane</location>
        <topology evidence="1">Multi-pass membrane protein</topology>
    </subcellularLocation>
</comment>
<dbReference type="PANTHER" id="PTHR23504:SF115">
    <property type="entry name" value="MULTIDRUG RESISTANCE PROTEIN 2"/>
    <property type="match status" value="1"/>
</dbReference>
<feature type="transmembrane region" description="Helical" evidence="7">
    <location>
        <begin position="247"/>
        <end position="266"/>
    </location>
</feature>
<dbReference type="InterPro" id="IPR020846">
    <property type="entry name" value="MFS_dom"/>
</dbReference>
<feature type="transmembrane region" description="Helical" evidence="7">
    <location>
        <begin position="207"/>
        <end position="227"/>
    </location>
</feature>
<dbReference type="CDD" id="cd17325">
    <property type="entry name" value="MFS_MdtG_SLC18_like"/>
    <property type="match status" value="1"/>
</dbReference>
<evidence type="ECO:0000256" key="2">
    <source>
        <dbReference type="ARBA" id="ARBA00007520"/>
    </source>
</evidence>
<feature type="domain" description="Major facilitator superfamily (MFS) profile" evidence="8">
    <location>
        <begin position="9"/>
        <end position="387"/>
    </location>
</feature>
<evidence type="ECO:0000256" key="4">
    <source>
        <dbReference type="ARBA" id="ARBA00022692"/>
    </source>
</evidence>
<keyword evidence="10" id="KW-1185">Reference proteome</keyword>
<dbReference type="Pfam" id="PF07690">
    <property type="entry name" value="MFS_1"/>
    <property type="match status" value="1"/>
</dbReference>
<protein>
    <submittedName>
        <fullName evidence="9">DHA1 family multidrug resistance protein-like MFS transporter</fullName>
    </submittedName>
</protein>
<feature type="transmembrane region" description="Helical" evidence="7">
    <location>
        <begin position="278"/>
        <end position="296"/>
    </location>
</feature>
<dbReference type="AlphaFoldDB" id="A0A2P8G156"/>
<dbReference type="SUPFAM" id="SSF103473">
    <property type="entry name" value="MFS general substrate transporter"/>
    <property type="match status" value="1"/>
</dbReference>
<feature type="transmembrane region" description="Helical" evidence="7">
    <location>
        <begin position="100"/>
        <end position="122"/>
    </location>
</feature>
<keyword evidence="3" id="KW-0813">Transport</keyword>
<evidence type="ECO:0000259" key="8">
    <source>
        <dbReference type="PROSITE" id="PS50850"/>
    </source>
</evidence>
<accession>A0A2P8G156</accession>
<keyword evidence="5 7" id="KW-1133">Transmembrane helix</keyword>
<dbReference type="EMBL" id="PYAT01000017">
    <property type="protein sequence ID" value="PSL27710.1"/>
    <property type="molecule type" value="Genomic_DNA"/>
</dbReference>
<keyword evidence="6 7" id="KW-0472">Membrane</keyword>
<dbReference type="InterPro" id="IPR011701">
    <property type="entry name" value="MFS"/>
</dbReference>
<feature type="transmembrane region" description="Helical" evidence="7">
    <location>
        <begin position="74"/>
        <end position="94"/>
    </location>
</feature>
<comment type="caution">
    <text evidence="9">The sequence shown here is derived from an EMBL/GenBank/DDBJ whole genome shotgun (WGS) entry which is preliminary data.</text>
</comment>
<dbReference type="PROSITE" id="PS50850">
    <property type="entry name" value="MFS"/>
    <property type="match status" value="1"/>
</dbReference>
<feature type="transmembrane region" description="Helical" evidence="7">
    <location>
        <begin position="302"/>
        <end position="320"/>
    </location>
</feature>
<feature type="transmembrane region" description="Helical" evidence="7">
    <location>
        <begin position="341"/>
        <end position="358"/>
    </location>
</feature>
<dbReference type="PROSITE" id="PS00216">
    <property type="entry name" value="SUGAR_TRANSPORT_1"/>
    <property type="match status" value="1"/>
</dbReference>
<dbReference type="PRINTS" id="PR01035">
    <property type="entry name" value="TCRTETA"/>
</dbReference>
<dbReference type="RefSeq" id="WP_106534639.1">
    <property type="nucleotide sequence ID" value="NZ_PYAT01000017.1"/>
</dbReference>
<keyword evidence="4 7" id="KW-0812">Transmembrane</keyword>
<dbReference type="Proteomes" id="UP000242682">
    <property type="component" value="Unassembled WGS sequence"/>
</dbReference>
<sequence length="396" mass="43060">MATKSNNFALYVLMFNMFIAMSGIGLILPIMPAYLETFGVAGQALGTLIATFALAQFLFSPISGQLSDKYGRKNLIVFGLIVFGLSQLVFGVATDLWILYLARFFTGLGSAFLIPPMMAFVADITSYEERGRGMGLLGASMSLGFTIGPGVGGFLAGVSLQFPFYIAASVALIAAAISFFVLPNIVPSAPIDNEKRENLFRQMKRSTATPYFVMLLVMLIFSFGLANFQSTISLYVDHKYNYTPTDIAVLMTVGGFAGVIVQTFVIGKLFKRYGEMKIIQVNLIILSISMIAVLFVHTYWTILLVSSVFFTAAALLRPAINTLISKLAGNEQGFAAGMNNAYMSLGTMIGPTLAGILFDINISFPYIAGTVILLSCFFLATIWSLKKQHILELSRT</sequence>
<evidence type="ECO:0000313" key="9">
    <source>
        <dbReference type="EMBL" id="PSL27710.1"/>
    </source>
</evidence>
<feature type="transmembrane region" description="Helical" evidence="7">
    <location>
        <begin position="364"/>
        <end position="385"/>
    </location>
</feature>
<dbReference type="InterPro" id="IPR036259">
    <property type="entry name" value="MFS_trans_sf"/>
</dbReference>
<dbReference type="OrthoDB" id="9793283at2"/>
<feature type="transmembrane region" description="Helical" evidence="7">
    <location>
        <begin position="12"/>
        <end position="34"/>
    </location>
</feature>
<dbReference type="InterPro" id="IPR005829">
    <property type="entry name" value="Sugar_transporter_CS"/>
</dbReference>
<evidence type="ECO:0000256" key="3">
    <source>
        <dbReference type="ARBA" id="ARBA00022448"/>
    </source>
</evidence>
<evidence type="ECO:0000256" key="1">
    <source>
        <dbReference type="ARBA" id="ARBA00004651"/>
    </source>
</evidence>
<evidence type="ECO:0000256" key="6">
    <source>
        <dbReference type="ARBA" id="ARBA00023136"/>
    </source>
</evidence>
<dbReference type="Gene3D" id="1.20.1250.20">
    <property type="entry name" value="MFS general substrate transporter like domains"/>
    <property type="match status" value="1"/>
</dbReference>
<dbReference type="GO" id="GO:0005886">
    <property type="term" value="C:plasma membrane"/>
    <property type="evidence" value="ECO:0007669"/>
    <property type="project" value="UniProtKB-SubCell"/>
</dbReference>
<feature type="transmembrane region" description="Helical" evidence="7">
    <location>
        <begin position="162"/>
        <end position="186"/>
    </location>
</feature>
<comment type="similarity">
    <text evidence="2">Belongs to the major facilitator superfamily. TCR/Tet family.</text>
</comment>
<gene>
    <name evidence="9" type="ORF">B0H99_11722</name>
</gene>
<dbReference type="GO" id="GO:0022857">
    <property type="term" value="F:transmembrane transporter activity"/>
    <property type="evidence" value="ECO:0007669"/>
    <property type="project" value="InterPro"/>
</dbReference>
<dbReference type="InterPro" id="IPR001958">
    <property type="entry name" value="Tet-R_TetA/multi-R_MdtG-like"/>
</dbReference>
<evidence type="ECO:0000313" key="10">
    <source>
        <dbReference type="Proteomes" id="UP000242682"/>
    </source>
</evidence>
<proteinExistence type="inferred from homology"/>
<evidence type="ECO:0000256" key="7">
    <source>
        <dbReference type="SAM" id="Phobius"/>
    </source>
</evidence>
<reference evidence="9 10" key="1">
    <citation type="submission" date="2018-03" db="EMBL/GenBank/DDBJ databases">
        <title>Genomic Encyclopedia of Type Strains, Phase III (KMG-III): the genomes of soil and plant-associated and newly described type strains.</title>
        <authorList>
            <person name="Whitman W."/>
        </authorList>
    </citation>
    <scope>NUCLEOTIDE SEQUENCE [LARGE SCALE GENOMIC DNA]</scope>
    <source>
        <strain evidence="9 10">CGMCC 1.12259</strain>
    </source>
</reference>
<organism evidence="9 10">
    <name type="scientific">Planomicrobium soli</name>
    <dbReference type="NCBI Taxonomy" id="1176648"/>
    <lineage>
        <taxon>Bacteria</taxon>
        <taxon>Bacillati</taxon>
        <taxon>Bacillota</taxon>
        <taxon>Bacilli</taxon>
        <taxon>Bacillales</taxon>
        <taxon>Caryophanaceae</taxon>
        <taxon>Planomicrobium</taxon>
    </lineage>
</organism>